<dbReference type="GO" id="GO:0003899">
    <property type="term" value="F:DNA-directed RNA polymerase activity"/>
    <property type="evidence" value="ECO:0007669"/>
    <property type="project" value="UniProtKB-EC"/>
</dbReference>
<dbReference type="EC" id="2.7.7.6" evidence="11"/>
<evidence type="ECO:0000256" key="12">
    <source>
        <dbReference type="SAM" id="MobiDB-lite"/>
    </source>
</evidence>
<keyword evidence="6" id="KW-0479">Metal-binding</keyword>
<dbReference type="CDD" id="cd02735">
    <property type="entry name" value="RNAP_I_Rpa1_C"/>
    <property type="match status" value="1"/>
</dbReference>
<dbReference type="Pfam" id="PF05000">
    <property type="entry name" value="RNA_pol_Rpb1_4"/>
    <property type="match status" value="1"/>
</dbReference>
<evidence type="ECO:0000256" key="7">
    <source>
        <dbReference type="ARBA" id="ARBA00022833"/>
    </source>
</evidence>
<evidence type="ECO:0000256" key="8">
    <source>
        <dbReference type="ARBA" id="ARBA00022842"/>
    </source>
</evidence>
<evidence type="ECO:0000256" key="2">
    <source>
        <dbReference type="ARBA" id="ARBA00006460"/>
    </source>
</evidence>
<protein>
    <recommendedName>
        <fullName evidence="11">DNA-directed RNA polymerase subunit</fullName>
        <ecNumber evidence="11">2.7.7.6</ecNumber>
    </recommendedName>
</protein>
<dbReference type="Pfam" id="PF00623">
    <property type="entry name" value="RNA_pol_Rpb1_2"/>
    <property type="match status" value="1"/>
</dbReference>
<feature type="compositionally biased region" description="Acidic residues" evidence="12">
    <location>
        <begin position="1436"/>
        <end position="1446"/>
    </location>
</feature>
<dbReference type="InterPro" id="IPR007080">
    <property type="entry name" value="RNA_pol_Rpb1_1"/>
</dbReference>
<dbReference type="Gene3D" id="6.20.50.80">
    <property type="match status" value="1"/>
</dbReference>
<dbReference type="Proteomes" id="UP000035681">
    <property type="component" value="Unplaced"/>
</dbReference>
<dbReference type="SUPFAM" id="SSF64484">
    <property type="entry name" value="beta and beta-prime subunits of DNA dependent RNA-polymerase"/>
    <property type="match status" value="1"/>
</dbReference>
<evidence type="ECO:0000256" key="9">
    <source>
        <dbReference type="ARBA" id="ARBA00023163"/>
    </source>
</evidence>
<feature type="region of interest" description="Disordered" evidence="12">
    <location>
        <begin position="1847"/>
        <end position="1868"/>
    </location>
</feature>
<feature type="compositionally biased region" description="Basic and acidic residues" evidence="12">
    <location>
        <begin position="1426"/>
        <end position="1435"/>
    </location>
</feature>
<keyword evidence="10" id="KW-0539">Nucleus</keyword>
<feature type="compositionally biased region" description="Acidic residues" evidence="12">
    <location>
        <begin position="1415"/>
        <end position="1425"/>
    </location>
</feature>
<dbReference type="InterPro" id="IPR015699">
    <property type="entry name" value="DNA-dir_RNA_pol1_lsu_N"/>
</dbReference>
<dbReference type="InterPro" id="IPR007081">
    <property type="entry name" value="RNA_pol_Rpb1_5"/>
</dbReference>
<dbReference type="InterPro" id="IPR038120">
    <property type="entry name" value="Rpb1_funnel_sf"/>
</dbReference>
<accession>A0A0K0E4R2</accession>
<dbReference type="InterPro" id="IPR007066">
    <property type="entry name" value="RNA_pol_Rpb1_3"/>
</dbReference>
<dbReference type="SMART" id="SM00663">
    <property type="entry name" value="RPOLA_N"/>
    <property type="match status" value="1"/>
</dbReference>
<comment type="similarity">
    <text evidence="2 11">Belongs to the RNA polymerase beta' chain family.</text>
</comment>
<dbReference type="WBParaSite" id="SSTP_0000448200.1">
    <property type="protein sequence ID" value="SSTP_0000448200.1"/>
    <property type="gene ID" value="SSTP_0000448200"/>
</dbReference>
<evidence type="ECO:0000313" key="15">
    <source>
        <dbReference type="WBParaSite" id="SSTP_0000448200.1"/>
    </source>
</evidence>
<dbReference type="Gene3D" id="3.30.1490.180">
    <property type="entry name" value="RNA polymerase ii"/>
    <property type="match status" value="1"/>
</dbReference>
<feature type="domain" description="RNA polymerase N-terminal" evidence="13">
    <location>
        <begin position="333"/>
        <end position="662"/>
    </location>
</feature>
<dbReference type="CDD" id="cd01435">
    <property type="entry name" value="RNAP_I_RPA1_N"/>
    <property type="match status" value="1"/>
</dbReference>
<evidence type="ECO:0000256" key="1">
    <source>
        <dbReference type="ARBA" id="ARBA00004123"/>
    </source>
</evidence>
<dbReference type="InterPro" id="IPR047107">
    <property type="entry name" value="DNA-dir_RNA_pol1_lsu_C"/>
</dbReference>
<feature type="compositionally biased region" description="Basic and acidic residues" evidence="12">
    <location>
        <begin position="1859"/>
        <end position="1868"/>
    </location>
</feature>
<dbReference type="Gene3D" id="1.10.274.100">
    <property type="entry name" value="RNA polymerase Rpb1, domain 3"/>
    <property type="match status" value="1"/>
</dbReference>
<dbReference type="Gene3D" id="3.30.70.2850">
    <property type="match status" value="1"/>
</dbReference>
<evidence type="ECO:0000256" key="6">
    <source>
        <dbReference type="ARBA" id="ARBA00022723"/>
    </source>
</evidence>
<dbReference type="InterPro" id="IPR044893">
    <property type="entry name" value="RNA_pol_Rpb1_clamp_domain"/>
</dbReference>
<feature type="compositionally biased region" description="Acidic residues" evidence="12">
    <location>
        <begin position="1390"/>
        <end position="1402"/>
    </location>
</feature>
<dbReference type="GO" id="GO:0006351">
    <property type="term" value="P:DNA-templated transcription"/>
    <property type="evidence" value="ECO:0007669"/>
    <property type="project" value="InterPro"/>
</dbReference>
<dbReference type="Gene3D" id="6.10.250.2940">
    <property type="match status" value="1"/>
</dbReference>
<comment type="function">
    <text evidence="11">DNA-dependent RNA polymerase catalyzes the transcription of DNA into RNA using the four ribonucleoside triphosphates as substrates.</text>
</comment>
<feature type="region of interest" description="Disordered" evidence="12">
    <location>
        <begin position="1370"/>
        <end position="1459"/>
    </location>
</feature>
<dbReference type="STRING" id="6248.A0A0K0E4R2"/>
<dbReference type="Gene3D" id="1.10.132.30">
    <property type="match status" value="1"/>
</dbReference>
<reference evidence="15" key="1">
    <citation type="submission" date="2015-08" db="UniProtKB">
        <authorList>
            <consortium name="WormBaseParasite"/>
        </authorList>
    </citation>
    <scope>IDENTIFICATION</scope>
</reference>
<dbReference type="InterPro" id="IPR045867">
    <property type="entry name" value="DNA-dir_RpoC_beta_prime"/>
</dbReference>
<dbReference type="Pfam" id="PF04997">
    <property type="entry name" value="RNA_pol_Rpb1_1"/>
    <property type="match status" value="1"/>
</dbReference>
<keyword evidence="3 11" id="KW-0240">DNA-directed RNA polymerase</keyword>
<keyword evidence="5 11" id="KW-0548">Nucleotidyltransferase</keyword>
<keyword evidence="4 11" id="KW-0808">Transferase</keyword>
<evidence type="ECO:0000256" key="5">
    <source>
        <dbReference type="ARBA" id="ARBA00022695"/>
    </source>
</evidence>
<comment type="catalytic activity">
    <reaction evidence="11">
        <text>RNA(n) + a ribonucleoside 5'-triphosphate = RNA(n+1) + diphosphate</text>
        <dbReference type="Rhea" id="RHEA:21248"/>
        <dbReference type="Rhea" id="RHEA-COMP:14527"/>
        <dbReference type="Rhea" id="RHEA-COMP:17342"/>
        <dbReference type="ChEBI" id="CHEBI:33019"/>
        <dbReference type="ChEBI" id="CHEBI:61557"/>
        <dbReference type="ChEBI" id="CHEBI:140395"/>
        <dbReference type="EC" id="2.7.7.6"/>
    </reaction>
</comment>
<dbReference type="InterPro" id="IPR006592">
    <property type="entry name" value="RNA_pol_N"/>
</dbReference>
<evidence type="ECO:0000313" key="14">
    <source>
        <dbReference type="Proteomes" id="UP000035681"/>
    </source>
</evidence>
<dbReference type="Gene3D" id="2.40.40.20">
    <property type="match status" value="1"/>
</dbReference>
<dbReference type="PANTHER" id="PTHR19376">
    <property type="entry name" value="DNA-DIRECTED RNA POLYMERASE"/>
    <property type="match status" value="1"/>
</dbReference>
<dbReference type="InterPro" id="IPR042102">
    <property type="entry name" value="RNA_pol_Rpb1_3_sf"/>
</dbReference>
<organism evidence="15">
    <name type="scientific">Strongyloides stercoralis</name>
    <name type="common">Threadworm</name>
    <dbReference type="NCBI Taxonomy" id="6248"/>
    <lineage>
        <taxon>Eukaryota</taxon>
        <taxon>Metazoa</taxon>
        <taxon>Ecdysozoa</taxon>
        <taxon>Nematoda</taxon>
        <taxon>Chromadorea</taxon>
        <taxon>Rhabditida</taxon>
        <taxon>Tylenchina</taxon>
        <taxon>Panagrolaimomorpha</taxon>
        <taxon>Strongyloidoidea</taxon>
        <taxon>Strongyloididae</taxon>
        <taxon>Strongyloides</taxon>
    </lineage>
</organism>
<proteinExistence type="inferred from homology"/>
<dbReference type="InterPro" id="IPR007083">
    <property type="entry name" value="RNA_pol_Rpb1_4"/>
</dbReference>
<keyword evidence="7" id="KW-0862">Zinc</keyword>
<evidence type="ECO:0000256" key="3">
    <source>
        <dbReference type="ARBA" id="ARBA00022478"/>
    </source>
</evidence>
<dbReference type="GO" id="GO:0046872">
    <property type="term" value="F:metal ion binding"/>
    <property type="evidence" value="ECO:0007669"/>
    <property type="project" value="UniProtKB-KW"/>
</dbReference>
<dbReference type="AlphaFoldDB" id="A0A0K0E4R2"/>
<dbReference type="Pfam" id="PF04998">
    <property type="entry name" value="RNA_pol_Rpb1_5"/>
    <property type="match status" value="2"/>
</dbReference>
<dbReference type="GO" id="GO:0005736">
    <property type="term" value="C:RNA polymerase I complex"/>
    <property type="evidence" value="ECO:0007669"/>
    <property type="project" value="TreeGrafter"/>
</dbReference>
<keyword evidence="8" id="KW-0460">Magnesium</keyword>
<comment type="subcellular location">
    <subcellularLocation>
        <location evidence="1">Nucleus</location>
    </subcellularLocation>
</comment>
<evidence type="ECO:0000259" key="13">
    <source>
        <dbReference type="SMART" id="SM00663"/>
    </source>
</evidence>
<dbReference type="PANTHER" id="PTHR19376:SF11">
    <property type="entry name" value="DNA-DIRECTED RNA POLYMERASE I SUBUNIT RPA1"/>
    <property type="match status" value="1"/>
</dbReference>
<dbReference type="InterPro" id="IPR000722">
    <property type="entry name" value="RNA_pol_asu"/>
</dbReference>
<name>A0A0K0E4R2_STRER</name>
<dbReference type="WBParaSite" id="TCONS_00000257.p1">
    <property type="protein sequence ID" value="TCONS_00000257.p1"/>
    <property type="gene ID" value="XLOC_000274"/>
</dbReference>
<dbReference type="Pfam" id="PF04983">
    <property type="entry name" value="RNA_pol_Rpb1_3"/>
    <property type="match status" value="1"/>
</dbReference>
<evidence type="ECO:0000256" key="4">
    <source>
        <dbReference type="ARBA" id="ARBA00022679"/>
    </source>
</evidence>
<sequence length="1868" mass="211929">MDWSRLRPDEQPFYQPNGLKFRIYTPKEILSLSVLRVTQQKTFDELGHPLPNGLYDPRFGPTDGRDKCVTCGLQGGMCPGHFGHIILDVPVFNPLLFSLTYKLLQSSCVHCHRFYCNTSGPVTKIFLLELKCIKEGLLHFATLLNEALSMKTDLENGGNSKIDVSNTESLKAFEKHMLRESKIMREAGQIPKYPTKNAIALKDEVVKRYLKDVFFKKRQICPLCKCKNGMLKNDHKQLIILDFVGQSKKKENLDSSNPEDYDLKGATVKGSETGAEALERQINSVREGRCKKLAWRAAEVREHFRLLWENEKEIIAKVFPVFSGLTDLVCPLDICFSEVVMVPPSIFRPSRFMKGEKFNHPETTAYRNLLEASNIISLLNLTISDKKIDKSLDISMGKIMEAVRGRTLAEKVHNAYLNLQARYNLIYDSESLGGEVNINGLKQLLEKKEGLFRMHMMGKRVNYACRSVITPDPYLDVDEIGIPLVFAKKLTFAEPVNSLNAIQLRKQVTNGPEKHPGALFIQQNDKYQQRIFPTEESRQSLAKKVVPTSSEHTTQTTVYRHLQEGDMLLMNRQPSLHKPSIMGHRARILTSQKALRMNYAPCKAYNADFDGDEMNGHFIQNRIGQTEAGELANVGSNFLVPKDGTPLLGLIQDHVVSGVYMTLRGRFFNKEDFMHLLLSAFGHVSKRLTMPPPAMIKPEVLWSGKQLISAIIMNNVPKNLPKINLTGKAKTAINCWIVKGYKPPPFDMSESQVIFREGELLVGVLDKAHFGATQYGLIHACYDLYGNRVATAILSCFSRLFTTYLQFHGFSLGVADILVDDEASKVRTKIIKKLRRVGEDCVRRTFKLDANASELQVKHVLASAYNNPQGDISNVKKWDYSIKQELNKLNDKICQACVPNGLIKSFPMNSLQMMIQSGAKGSMVNAVQISSGLGQIELEGQRPPLTASGRTLPSFKEFDPSPRAGGYVDQRFLTGINPQELFFHTMAGREGLIDTAVKTSRSGYLQRCIIKHLEGLKICYDLTVRDSDNSIVQFRYGEDGMDIGKVSFMNEKQYPFIKDNLKSVRETFVPKNVRDKDFRVSKVQKKWKEYKKWKDERGSKKSYRSGFVEFSKDHRDVEKGDLLKMWYGLSEEERDEYNNRVPRYLETLDVAYNPTSNLGALPEKMMESIDNFSMKIDNRSDADYFKRSLFWKGMQSFADPGENVGLLAAQSIGEPSTQMTLNTFHFAGRGEMNVTLGIPRLREILMTASKNISTPMCEIKILPTATKEELENIRRELDRIYMKEVLKEVSVDEKITINQSRSIRTYTIKISILSKKKRDKLVNYISCKKILNTIEKRFIKELAQTIYKRYKDITLDQTIRSHKLRGGNIAAGVVDDEEMPTKPRKMRQDEDTDDEEVVDEDATLSKLKKRHAEGDQDYDGEEEELKEVKQDKEEVNEISSDEDNESNDGNGSELENKNNDDVVMSEGSMNRTNAVVNSHVIVSEYKFDEVNSRWCQFVIELPFNSKSKFDVHALVEQCVEKFIIHQTPGIEKCVFAEQTRKGVTYSVLQTQGINLQALYKHSDVLDVNSLYSNDINVMLENYGCEAAGQVIAREMTNVFSVYGIEVNPRHLSLTADYMTFTGAISPFNRSAMSYTPSPLQRITYETSLGFLSSSLISSSVDTLQSPSSKLVVGQLMKSGTGSFDLVSVLQKKPRNLDVTNEIKSEVETNITFKEEILNETSNEHIRKRFKGFTINKEKISNAVQKSIDVIKNIFLLPITINSQPSDVLINQEDVNTTSSNQLQNSKLSLEVAKTESQDLYVTTLNNSIDIENEKTYIENVTSTDSCEFEEALDEVNEKEIIPIIDDKKEPPAINQDMQYKSDIDSQEK</sequence>
<evidence type="ECO:0000256" key="11">
    <source>
        <dbReference type="RuleBase" id="RU004279"/>
    </source>
</evidence>
<keyword evidence="9 11" id="KW-0804">Transcription</keyword>
<evidence type="ECO:0000256" key="10">
    <source>
        <dbReference type="ARBA" id="ARBA00023242"/>
    </source>
</evidence>
<dbReference type="GO" id="GO:0003677">
    <property type="term" value="F:DNA binding"/>
    <property type="evidence" value="ECO:0007669"/>
    <property type="project" value="InterPro"/>
</dbReference>
<dbReference type="Gene3D" id="4.10.860.120">
    <property type="entry name" value="RNA polymerase II, clamp domain"/>
    <property type="match status" value="1"/>
</dbReference>
<keyword evidence="14" id="KW-1185">Reference proteome</keyword>